<organism evidence="2 3">
    <name type="scientific">Dysgonomonas gadei ATCC BAA-286</name>
    <dbReference type="NCBI Taxonomy" id="742766"/>
    <lineage>
        <taxon>Bacteria</taxon>
        <taxon>Pseudomonadati</taxon>
        <taxon>Bacteroidota</taxon>
        <taxon>Bacteroidia</taxon>
        <taxon>Bacteroidales</taxon>
        <taxon>Dysgonomonadaceae</taxon>
        <taxon>Dysgonomonas</taxon>
    </lineage>
</organism>
<dbReference type="OrthoDB" id="6307329at2"/>
<dbReference type="RefSeq" id="WP_006797548.1">
    <property type="nucleotide sequence ID" value="NZ_GL891979.1"/>
</dbReference>
<proteinExistence type="predicted"/>
<dbReference type="PANTHER" id="PTHR22916">
    <property type="entry name" value="GLYCOSYLTRANSFERASE"/>
    <property type="match status" value="1"/>
</dbReference>
<name>F5ISI1_9BACT</name>
<dbReference type="PANTHER" id="PTHR22916:SF3">
    <property type="entry name" value="UDP-GLCNAC:BETAGAL BETA-1,3-N-ACETYLGLUCOSAMINYLTRANSFERASE-LIKE PROTEIN 1"/>
    <property type="match status" value="1"/>
</dbReference>
<evidence type="ECO:0000259" key="1">
    <source>
        <dbReference type="Pfam" id="PF00535"/>
    </source>
</evidence>
<dbReference type="HOGENOM" id="CLU_025996_0_7_10"/>
<dbReference type="Pfam" id="PF00535">
    <property type="entry name" value="Glycos_transf_2"/>
    <property type="match status" value="1"/>
</dbReference>
<dbReference type="GO" id="GO:0016758">
    <property type="term" value="F:hexosyltransferase activity"/>
    <property type="evidence" value="ECO:0007669"/>
    <property type="project" value="UniProtKB-ARBA"/>
</dbReference>
<dbReference type="Gene3D" id="3.90.550.10">
    <property type="entry name" value="Spore Coat Polysaccharide Biosynthesis Protein SpsA, Chain A"/>
    <property type="match status" value="1"/>
</dbReference>
<dbReference type="EMBL" id="ADLV01000002">
    <property type="protein sequence ID" value="EGK01926.1"/>
    <property type="molecule type" value="Genomic_DNA"/>
</dbReference>
<dbReference type="InterPro" id="IPR029044">
    <property type="entry name" value="Nucleotide-diphossugar_trans"/>
</dbReference>
<protein>
    <recommendedName>
        <fullName evidence="1">Glycosyltransferase 2-like domain-containing protein</fullName>
    </recommendedName>
</protein>
<dbReference type="Proteomes" id="UP000004913">
    <property type="component" value="Unassembled WGS sequence"/>
</dbReference>
<dbReference type="STRING" id="742766.HMPREF9455_00048"/>
<dbReference type="AlphaFoldDB" id="F5ISI1"/>
<feature type="domain" description="Glycosyltransferase 2-like" evidence="1">
    <location>
        <begin position="8"/>
        <end position="167"/>
    </location>
</feature>
<sequence>MDNQPLFSVLIANYNNGRFLAEALESVYKQSYNNWEVIIVDDHSDDNSFTVYNQLKNDERIKIYCNSENQGAGFTKRKCVEMASGNICGFLDPDDALTDDALRKMVNAHRDNPTVSLVHSISYHCDENLKVIKTNDAPKQIVANDPYFLNMESAISHFSSFKRNFYQKTEGIDPYLQRAVDQDLYLKLYDVGETYFLNEELYYYRIHNSGISTNENIGKAYFWHWVVIINTGKRRGMNYEDLFCKSLASKSEYDKLENKYLKLRKYEKLNNLLGSIRRKF</sequence>
<reference evidence="2 3" key="1">
    <citation type="submission" date="2011-04" db="EMBL/GenBank/DDBJ databases">
        <title>The Genome Sequence of Dysgonomonas gadei ATCC BAA-286.</title>
        <authorList>
            <consortium name="The Broad Institute Genome Sequencing Platform"/>
            <person name="Earl A."/>
            <person name="Ward D."/>
            <person name="Feldgarden M."/>
            <person name="Gevers D."/>
            <person name="Pudlo N."/>
            <person name="Martens E."/>
            <person name="Allen-Vercoe E."/>
            <person name="Young S.K."/>
            <person name="Zeng Q."/>
            <person name="Gargeya S."/>
            <person name="Fitzgerald M."/>
            <person name="Haas B."/>
            <person name="Abouelleil A."/>
            <person name="Alvarado L."/>
            <person name="Arachchi H.M."/>
            <person name="Berlin A."/>
            <person name="Brown A."/>
            <person name="Chapman S.B."/>
            <person name="Chen Z."/>
            <person name="Dunbar C."/>
            <person name="Freedman E."/>
            <person name="Gearin G."/>
            <person name="Gellesch M."/>
            <person name="Goldberg J."/>
            <person name="Griggs A."/>
            <person name="Gujja S."/>
            <person name="Heiman D."/>
            <person name="Howarth C."/>
            <person name="Larson L."/>
            <person name="Lui A."/>
            <person name="MacDonald P.J.P."/>
            <person name="Mehta T."/>
            <person name="Montmayeur A."/>
            <person name="Murphy C."/>
            <person name="Neiman D."/>
            <person name="Pearson M."/>
            <person name="Priest M."/>
            <person name="Roberts A."/>
            <person name="Saif S."/>
            <person name="Shea T."/>
            <person name="Shenoy N."/>
            <person name="Sisk P."/>
            <person name="Stolte C."/>
            <person name="Sykes S."/>
            <person name="Yandava C."/>
            <person name="Wortman J."/>
            <person name="Nusbaum C."/>
            <person name="Birren B."/>
        </authorList>
    </citation>
    <scope>NUCLEOTIDE SEQUENCE [LARGE SCALE GENOMIC DNA]</scope>
    <source>
        <strain evidence="2 3">ATCC BAA-286</strain>
    </source>
</reference>
<evidence type="ECO:0000313" key="2">
    <source>
        <dbReference type="EMBL" id="EGK01926.1"/>
    </source>
</evidence>
<keyword evidence="3" id="KW-1185">Reference proteome</keyword>
<evidence type="ECO:0000313" key="3">
    <source>
        <dbReference type="Proteomes" id="UP000004913"/>
    </source>
</evidence>
<dbReference type="SUPFAM" id="SSF53448">
    <property type="entry name" value="Nucleotide-diphospho-sugar transferases"/>
    <property type="match status" value="1"/>
</dbReference>
<gene>
    <name evidence="2" type="ORF">HMPREF9455_00048</name>
</gene>
<comment type="caution">
    <text evidence="2">The sequence shown here is derived from an EMBL/GenBank/DDBJ whole genome shotgun (WGS) entry which is preliminary data.</text>
</comment>
<dbReference type="InterPro" id="IPR001173">
    <property type="entry name" value="Glyco_trans_2-like"/>
</dbReference>
<dbReference type="eggNOG" id="COG1216">
    <property type="taxonomic scope" value="Bacteria"/>
</dbReference>
<accession>F5ISI1</accession>